<name>A0A8F6TZ28_9RHOB</name>
<accession>A0A8F6TZ28</accession>
<evidence type="ECO:0000313" key="4">
    <source>
        <dbReference type="EMBL" id="QXT41285.1"/>
    </source>
</evidence>
<feature type="compositionally biased region" description="Acidic residues" evidence="1">
    <location>
        <begin position="117"/>
        <end position="138"/>
    </location>
</feature>
<dbReference type="Pfam" id="PF01471">
    <property type="entry name" value="PG_binding_1"/>
    <property type="match status" value="1"/>
</dbReference>
<dbReference type="RefSeq" id="WP_219004942.1">
    <property type="nucleotide sequence ID" value="NZ_CP079194.1"/>
</dbReference>
<feature type="chain" id="PRO_5034895787" evidence="2">
    <location>
        <begin position="26"/>
        <end position="585"/>
    </location>
</feature>
<protein>
    <submittedName>
        <fullName evidence="4">Trypsin-like peptidase domain-containing protein</fullName>
    </submittedName>
</protein>
<gene>
    <name evidence="4" type="ORF">KYE46_08765</name>
</gene>
<evidence type="ECO:0000256" key="1">
    <source>
        <dbReference type="SAM" id="MobiDB-lite"/>
    </source>
</evidence>
<feature type="domain" description="Peptidoglycan binding-like" evidence="3">
    <location>
        <begin position="161"/>
        <end position="216"/>
    </location>
</feature>
<evidence type="ECO:0000313" key="5">
    <source>
        <dbReference type="Proteomes" id="UP000825009"/>
    </source>
</evidence>
<keyword evidence="5" id="KW-1185">Reference proteome</keyword>
<dbReference type="EMBL" id="CP079194">
    <property type="protein sequence ID" value="QXT41285.1"/>
    <property type="molecule type" value="Genomic_DNA"/>
</dbReference>
<feature type="region of interest" description="Disordered" evidence="1">
    <location>
        <begin position="117"/>
        <end position="157"/>
    </location>
</feature>
<dbReference type="KEGG" id="gce:KYE46_08765"/>
<organism evidence="4 5">
    <name type="scientific">Gymnodinialimonas ceratoperidinii</name>
    <dbReference type="NCBI Taxonomy" id="2856823"/>
    <lineage>
        <taxon>Bacteria</taxon>
        <taxon>Pseudomonadati</taxon>
        <taxon>Pseudomonadota</taxon>
        <taxon>Alphaproteobacteria</taxon>
        <taxon>Rhodobacterales</taxon>
        <taxon>Paracoccaceae</taxon>
        <taxon>Gymnodinialimonas</taxon>
    </lineage>
</organism>
<keyword evidence="2" id="KW-0732">Signal</keyword>
<reference evidence="4 5" key="1">
    <citation type="submission" date="2021-07" db="EMBL/GenBank/DDBJ databases">
        <title>A novel Jannaschia species isolated from marine dinoflagellate Ceratoperidinium margalefii.</title>
        <authorList>
            <person name="Jiang Y."/>
            <person name="Li Z."/>
        </authorList>
    </citation>
    <scope>NUCLEOTIDE SEQUENCE [LARGE SCALE GENOMIC DNA]</scope>
    <source>
        <strain evidence="4 5">J12C1-MA-4</strain>
    </source>
</reference>
<evidence type="ECO:0000256" key="2">
    <source>
        <dbReference type="SAM" id="SignalP"/>
    </source>
</evidence>
<dbReference type="Proteomes" id="UP000825009">
    <property type="component" value="Chromosome"/>
</dbReference>
<dbReference type="InterPro" id="IPR002477">
    <property type="entry name" value="Peptidoglycan-bd-like"/>
</dbReference>
<feature type="signal peptide" evidence="2">
    <location>
        <begin position="1"/>
        <end position="25"/>
    </location>
</feature>
<dbReference type="Pfam" id="PF13365">
    <property type="entry name" value="Trypsin_2"/>
    <property type="match status" value="1"/>
</dbReference>
<evidence type="ECO:0000259" key="3">
    <source>
        <dbReference type="Pfam" id="PF01471"/>
    </source>
</evidence>
<proteinExistence type="predicted"/>
<sequence>MATRFLQGLLALTFVVFGFVSTAQAQNQVWVQIEAHPNLATAEQRVRAYSQLVDNVNGFRATTGLYAVSLGPFDPETGQLVLQRLLGQGLIPRDSYLEDGGLYATQFFPVAAGALDEPTDATDADTDADAEAAEEVAEPVETAPLDETPQQARQSEALLTREQRDELQIALQWFGFYNGRIDGAFGPGTRGSMQAYQESRGMEPSGILTTRQRAQLLDEYQSELAALGMRNVLDQRAGVQIDLPMAMVEFDSYNFPFAQYEEINDSGVRVMLISQPGDRATLFGLYEIMQTLEIVPLEGERERGADSFTLTGQSSELRSHTEARLVGGAVKGFTLIWEPSADEQVARVLPMMQESFRAVDGTLDPAAVPEGLDESVDMVSGLTVRRPDVVRTGFYIDARGTVLTTTEVAGQCGQILIDNAYEASVAYRDDTLGIVVLSPNQQLAPLGFAQLASDPARLRSEIAVAGYPFGGALSSASTTFGSLEDLRGMNGEETMQRLAVETADTEAGGPVLDLSGNVIGMVLPGTIGNRALPSDVTMALRADQLIGVLADAGVSVTQAQPVGALNRENLSREAADMTVRVSCWN</sequence>
<dbReference type="AlphaFoldDB" id="A0A8F6TZ28"/>